<proteinExistence type="predicted"/>
<keyword evidence="2" id="KW-1185">Reference proteome</keyword>
<evidence type="ECO:0000313" key="2">
    <source>
        <dbReference type="Proteomes" id="UP000275385"/>
    </source>
</evidence>
<name>A0A420YAN1_9PEZI</name>
<gene>
    <name evidence="1" type="ORF">DL546_005509</name>
</gene>
<dbReference type="AlphaFoldDB" id="A0A420YAN1"/>
<evidence type="ECO:0000313" key="1">
    <source>
        <dbReference type="EMBL" id="RKU44943.1"/>
    </source>
</evidence>
<comment type="caution">
    <text evidence="1">The sequence shown here is derived from an EMBL/GenBank/DDBJ whole genome shotgun (WGS) entry which is preliminary data.</text>
</comment>
<organism evidence="1 2">
    <name type="scientific">Coniochaeta pulveracea</name>
    <dbReference type="NCBI Taxonomy" id="177199"/>
    <lineage>
        <taxon>Eukaryota</taxon>
        <taxon>Fungi</taxon>
        <taxon>Dikarya</taxon>
        <taxon>Ascomycota</taxon>
        <taxon>Pezizomycotina</taxon>
        <taxon>Sordariomycetes</taxon>
        <taxon>Sordariomycetidae</taxon>
        <taxon>Coniochaetales</taxon>
        <taxon>Coniochaetaceae</taxon>
        <taxon>Coniochaeta</taxon>
    </lineage>
</organism>
<protein>
    <submittedName>
        <fullName evidence="1">Uncharacterized protein</fullName>
    </submittedName>
</protein>
<reference evidence="1 2" key="1">
    <citation type="submission" date="2018-08" db="EMBL/GenBank/DDBJ databases">
        <title>Draft genome of the lignicolous fungus Coniochaeta pulveracea.</title>
        <authorList>
            <person name="Borstlap C.J."/>
            <person name="De Witt R.N."/>
            <person name="Botha A."/>
            <person name="Volschenk H."/>
        </authorList>
    </citation>
    <scope>NUCLEOTIDE SEQUENCE [LARGE SCALE GENOMIC DNA]</scope>
    <source>
        <strain evidence="1 2">CAB683</strain>
    </source>
</reference>
<accession>A0A420YAN1</accession>
<sequence length="100" mass="11303">MVKLIVLLIIQLEFPRQPCRLASVTLHDAKKEDEPSISRFATTHLSGRGPEVRLVQHKHRKIASGSFVFSFLLDSTLSHFQESMDAHVLESGKVKASYRC</sequence>
<dbReference type="EMBL" id="QVQW01000025">
    <property type="protein sequence ID" value="RKU44943.1"/>
    <property type="molecule type" value="Genomic_DNA"/>
</dbReference>
<dbReference type="Proteomes" id="UP000275385">
    <property type="component" value="Unassembled WGS sequence"/>
</dbReference>